<keyword evidence="3" id="KW-1015">Disulfide bond</keyword>
<evidence type="ECO:0000256" key="1">
    <source>
        <dbReference type="ARBA" id="ARBA00004479"/>
    </source>
</evidence>
<evidence type="ECO:0000256" key="3">
    <source>
        <dbReference type="ARBA" id="ARBA00023157"/>
    </source>
</evidence>
<reference evidence="10" key="1">
    <citation type="submission" date="2025-08" db="UniProtKB">
        <authorList>
            <consortium name="RefSeq"/>
        </authorList>
    </citation>
    <scope>IDENTIFICATION</scope>
    <source>
        <tissue evidence="10">Whole sample</tissue>
    </source>
</reference>
<feature type="signal peptide" evidence="7">
    <location>
        <begin position="1"/>
        <end position="17"/>
    </location>
</feature>
<feature type="domain" description="Ig-like" evidence="8">
    <location>
        <begin position="397"/>
        <end position="490"/>
    </location>
</feature>
<dbReference type="PANTHER" id="PTHR11640">
    <property type="entry name" value="NEPHRIN"/>
    <property type="match status" value="1"/>
</dbReference>
<dbReference type="Proteomes" id="UP000694844">
    <property type="component" value="Chromosome 9"/>
</dbReference>
<dbReference type="OrthoDB" id="6161934at2759"/>
<dbReference type="SUPFAM" id="SSF48726">
    <property type="entry name" value="Immunoglobulin"/>
    <property type="match status" value="3"/>
</dbReference>
<dbReference type="InterPro" id="IPR036179">
    <property type="entry name" value="Ig-like_dom_sf"/>
</dbReference>
<dbReference type="GO" id="GO:0098609">
    <property type="term" value="P:cell-cell adhesion"/>
    <property type="evidence" value="ECO:0007669"/>
    <property type="project" value="TreeGrafter"/>
</dbReference>
<gene>
    <name evidence="10" type="primary">LOC111112820</name>
</gene>
<dbReference type="GO" id="GO:0005911">
    <property type="term" value="C:cell-cell junction"/>
    <property type="evidence" value="ECO:0007669"/>
    <property type="project" value="TreeGrafter"/>
</dbReference>
<dbReference type="PROSITE" id="PS50835">
    <property type="entry name" value="IG_LIKE"/>
    <property type="match status" value="2"/>
</dbReference>
<organism evidence="9 10">
    <name type="scientific">Crassostrea virginica</name>
    <name type="common">Eastern oyster</name>
    <dbReference type="NCBI Taxonomy" id="6565"/>
    <lineage>
        <taxon>Eukaryota</taxon>
        <taxon>Metazoa</taxon>
        <taxon>Spiralia</taxon>
        <taxon>Lophotrochozoa</taxon>
        <taxon>Mollusca</taxon>
        <taxon>Bivalvia</taxon>
        <taxon>Autobranchia</taxon>
        <taxon>Pteriomorphia</taxon>
        <taxon>Ostreida</taxon>
        <taxon>Ostreoidea</taxon>
        <taxon>Ostreidae</taxon>
        <taxon>Crassostrea</taxon>
    </lineage>
</organism>
<feature type="transmembrane region" description="Helical" evidence="6">
    <location>
        <begin position="612"/>
        <end position="640"/>
    </location>
</feature>
<keyword evidence="9" id="KW-1185">Reference proteome</keyword>
<dbReference type="InterPro" id="IPR007110">
    <property type="entry name" value="Ig-like_dom"/>
</dbReference>
<proteinExistence type="predicted"/>
<keyword evidence="5" id="KW-0393">Immunoglobulin domain</keyword>
<evidence type="ECO:0000313" key="9">
    <source>
        <dbReference type="Proteomes" id="UP000694844"/>
    </source>
</evidence>
<sequence>MYLNIFLVCLFVHGITCMKEGSIQISSSFWNGNLNFTWKSASYQTFDYFITRDTKHSAYIRSNNNSHIVTDILQYKNLAITFFDSESRTTLNHTYHVSKAGCALGNSVNLSFNIGKTISFYTFYHIRWLKSEILGEPLVSVWSNKHKILNSSKNFKLIRTDNTNSTILMIMDVTEEDAGFYGWGNDSAEALSRPGVVLIVHKKPLMPTIEGTLSMEVGTTTQLTCSSKSTSVPDYYSKLNILEFSWFINDTELFRESRETLIVNVTKKSRFDRFSCTASDMTESEHSNGVHIDPLYGPAEVIFVPQPNKMNGTLLISIKEGDNFGPSQCLADCNPPCNITWRYKDSTGFVDVVSNGGELLSQKVKRDMVFFSCIAEGRIGTAAKGSIFLEVIYMEFPIFDVYRENEIKLQTTDVKEGKVLQLSCFVEGNPTPKVQISKVHKSRDIVLLESNGHWSNYSFKREVTCLDSGVYACSARTEELQSKRNEIFLNILCDPRYQRGDRIEVFNGAMIGLEKAVIVKIPVTSNPPPLISNVSWIGPDDQMINDTSVLSRRDDDNPYSHMIISIVPIPESWQYGKYRILYNGYCLINITIDENDVNMLESKVERNGNNRLYMMGLLTSTILLAVLGTFFLGVVIYLLYSRRKQTKPQNDENPTETAVYETSHNDLYHNENSIENHTYSEIGIKLGEQNI</sequence>
<dbReference type="Gene3D" id="2.60.40.10">
    <property type="entry name" value="Immunoglobulins"/>
    <property type="match status" value="1"/>
</dbReference>
<protein>
    <submittedName>
        <fullName evidence="10">Matrix-remodeling-associated protein 5-like</fullName>
    </submittedName>
</protein>
<keyword evidence="2 6" id="KW-0472">Membrane</keyword>
<dbReference type="Pfam" id="PF13895">
    <property type="entry name" value="Ig_2"/>
    <property type="match status" value="1"/>
</dbReference>
<feature type="chain" id="PRO_5034950893" evidence="7">
    <location>
        <begin position="18"/>
        <end position="691"/>
    </location>
</feature>
<evidence type="ECO:0000256" key="5">
    <source>
        <dbReference type="ARBA" id="ARBA00023319"/>
    </source>
</evidence>
<evidence type="ECO:0000256" key="4">
    <source>
        <dbReference type="ARBA" id="ARBA00023180"/>
    </source>
</evidence>
<accession>A0A8B8BSP7</accession>
<dbReference type="KEGG" id="cvn:111112820"/>
<dbReference type="AlphaFoldDB" id="A0A8B8BSP7"/>
<dbReference type="RefSeq" id="XP_022306358.1">
    <property type="nucleotide sequence ID" value="XM_022450650.1"/>
</dbReference>
<keyword evidence="6" id="KW-1133">Transmembrane helix</keyword>
<comment type="subcellular location">
    <subcellularLocation>
        <location evidence="1">Membrane</location>
        <topology evidence="1">Single-pass type I membrane protein</topology>
    </subcellularLocation>
</comment>
<dbReference type="PANTHER" id="PTHR11640:SF31">
    <property type="entry name" value="IRREGULAR CHIASM C-ROUGHEST PROTEIN-RELATED"/>
    <property type="match status" value="1"/>
</dbReference>
<name>A0A8B8BSP7_CRAVI</name>
<evidence type="ECO:0000313" key="10">
    <source>
        <dbReference type="RefSeq" id="XP_022306358.1"/>
    </source>
</evidence>
<evidence type="ECO:0000256" key="2">
    <source>
        <dbReference type="ARBA" id="ARBA00023136"/>
    </source>
</evidence>
<keyword evidence="6" id="KW-0812">Transmembrane</keyword>
<dbReference type="GO" id="GO:0005886">
    <property type="term" value="C:plasma membrane"/>
    <property type="evidence" value="ECO:0007669"/>
    <property type="project" value="TreeGrafter"/>
</dbReference>
<evidence type="ECO:0000256" key="6">
    <source>
        <dbReference type="SAM" id="Phobius"/>
    </source>
</evidence>
<keyword evidence="4" id="KW-0325">Glycoprotein</keyword>
<feature type="domain" description="Ig-like" evidence="8">
    <location>
        <begin position="204"/>
        <end position="293"/>
    </location>
</feature>
<evidence type="ECO:0000256" key="7">
    <source>
        <dbReference type="SAM" id="SignalP"/>
    </source>
</evidence>
<dbReference type="InterPro" id="IPR051275">
    <property type="entry name" value="Cell_adhesion_signaling"/>
</dbReference>
<keyword evidence="7" id="KW-0732">Signal</keyword>
<evidence type="ECO:0000259" key="8">
    <source>
        <dbReference type="PROSITE" id="PS50835"/>
    </source>
</evidence>
<dbReference type="InterPro" id="IPR013783">
    <property type="entry name" value="Ig-like_fold"/>
</dbReference>
<dbReference type="GO" id="GO:0050839">
    <property type="term" value="F:cell adhesion molecule binding"/>
    <property type="evidence" value="ECO:0007669"/>
    <property type="project" value="TreeGrafter"/>
</dbReference>
<dbReference type="GeneID" id="111112820"/>